<dbReference type="EMBL" id="GBXM01101532">
    <property type="protein sequence ID" value="JAH07045.1"/>
    <property type="molecule type" value="Transcribed_RNA"/>
</dbReference>
<dbReference type="AlphaFoldDB" id="A0A0E9PSH6"/>
<sequence length="24" mass="2848">MLSYKIITYSPKCLINYLWIIITG</sequence>
<dbReference type="EMBL" id="GBXM01055739">
    <property type="protein sequence ID" value="JAH52838.1"/>
    <property type="molecule type" value="Transcribed_RNA"/>
</dbReference>
<evidence type="ECO:0000313" key="1">
    <source>
        <dbReference type="EMBL" id="JAH07045.1"/>
    </source>
</evidence>
<reference evidence="1" key="1">
    <citation type="submission" date="2014-11" db="EMBL/GenBank/DDBJ databases">
        <authorList>
            <person name="Amaro Gonzalez C."/>
        </authorList>
    </citation>
    <scope>NUCLEOTIDE SEQUENCE</scope>
</reference>
<protein>
    <submittedName>
        <fullName evidence="1">Uncharacterized protein</fullName>
    </submittedName>
</protein>
<organism evidence="1">
    <name type="scientific">Anguilla anguilla</name>
    <name type="common">European freshwater eel</name>
    <name type="synonym">Muraena anguilla</name>
    <dbReference type="NCBI Taxonomy" id="7936"/>
    <lineage>
        <taxon>Eukaryota</taxon>
        <taxon>Metazoa</taxon>
        <taxon>Chordata</taxon>
        <taxon>Craniata</taxon>
        <taxon>Vertebrata</taxon>
        <taxon>Euteleostomi</taxon>
        <taxon>Actinopterygii</taxon>
        <taxon>Neopterygii</taxon>
        <taxon>Teleostei</taxon>
        <taxon>Anguilliformes</taxon>
        <taxon>Anguillidae</taxon>
        <taxon>Anguilla</taxon>
    </lineage>
</organism>
<name>A0A0E9PSH6_ANGAN</name>
<proteinExistence type="predicted"/>
<reference evidence="1" key="2">
    <citation type="journal article" date="2015" name="Fish Shellfish Immunol.">
        <title>Early steps in the European eel (Anguilla anguilla)-Vibrio vulnificus interaction in the gills: Role of the RtxA13 toxin.</title>
        <authorList>
            <person name="Callol A."/>
            <person name="Pajuelo D."/>
            <person name="Ebbesson L."/>
            <person name="Teles M."/>
            <person name="MacKenzie S."/>
            <person name="Amaro C."/>
        </authorList>
    </citation>
    <scope>NUCLEOTIDE SEQUENCE</scope>
</reference>
<accession>A0A0E9PSH6</accession>